<sequence length="103" mass="10902">MIPSEINSSISSTMDGASGINLELSKKLIQSYTPPNGGTTKRIPNDTAKAISELLRIFVVETQARASVEAECDAVEDAANGGLANIRADHITKVAVELLLDFS</sequence>
<comment type="similarity">
    <text evidence="1">Belongs to the CENP-X/MHF2 family.</text>
</comment>
<evidence type="ECO:0000256" key="1">
    <source>
        <dbReference type="ARBA" id="ARBA00009359"/>
    </source>
</evidence>
<organism evidence="5 6">
    <name type="scientific">Cylindrotheca closterium</name>
    <dbReference type="NCBI Taxonomy" id="2856"/>
    <lineage>
        <taxon>Eukaryota</taxon>
        <taxon>Sar</taxon>
        <taxon>Stramenopiles</taxon>
        <taxon>Ochrophyta</taxon>
        <taxon>Bacillariophyta</taxon>
        <taxon>Bacillariophyceae</taxon>
        <taxon>Bacillariophycidae</taxon>
        <taxon>Bacillariales</taxon>
        <taxon>Bacillariaceae</taxon>
        <taxon>Cylindrotheca</taxon>
    </lineage>
</organism>
<evidence type="ECO:0000256" key="3">
    <source>
        <dbReference type="ARBA" id="ARBA00023125"/>
    </source>
</evidence>
<dbReference type="Pfam" id="PF09415">
    <property type="entry name" value="CENP-X"/>
    <property type="match status" value="1"/>
</dbReference>
<evidence type="ECO:0000256" key="4">
    <source>
        <dbReference type="ARBA" id="ARBA00023204"/>
    </source>
</evidence>
<keyword evidence="3" id="KW-0238">DNA-binding</keyword>
<dbReference type="Gene3D" id="6.10.130.30">
    <property type="match status" value="1"/>
</dbReference>
<reference evidence="5" key="1">
    <citation type="submission" date="2023-08" db="EMBL/GenBank/DDBJ databases">
        <authorList>
            <person name="Audoor S."/>
            <person name="Bilcke G."/>
        </authorList>
    </citation>
    <scope>NUCLEOTIDE SEQUENCE</scope>
</reference>
<dbReference type="EMBL" id="CAKOGP040000069">
    <property type="protein sequence ID" value="CAJ1929122.1"/>
    <property type="molecule type" value="Genomic_DNA"/>
</dbReference>
<keyword evidence="6" id="KW-1185">Reference proteome</keyword>
<keyword evidence="4" id="KW-0234">DNA repair</keyword>
<gene>
    <name evidence="5" type="ORF">CYCCA115_LOCUS1609</name>
</gene>
<evidence type="ECO:0000256" key="2">
    <source>
        <dbReference type="ARBA" id="ARBA00022763"/>
    </source>
</evidence>
<evidence type="ECO:0008006" key="7">
    <source>
        <dbReference type="Google" id="ProtNLM"/>
    </source>
</evidence>
<dbReference type="GO" id="GO:0003677">
    <property type="term" value="F:DNA binding"/>
    <property type="evidence" value="ECO:0007669"/>
    <property type="project" value="UniProtKB-KW"/>
</dbReference>
<name>A0AAD2CCJ8_9STRA</name>
<dbReference type="GO" id="GO:0006281">
    <property type="term" value="P:DNA repair"/>
    <property type="evidence" value="ECO:0007669"/>
    <property type="project" value="UniProtKB-KW"/>
</dbReference>
<dbReference type="CDD" id="cd22921">
    <property type="entry name" value="HFD_CENP-X"/>
    <property type="match status" value="1"/>
</dbReference>
<protein>
    <recommendedName>
        <fullName evidence="7">Centromere protein X</fullName>
    </recommendedName>
</protein>
<dbReference type="GO" id="GO:0051382">
    <property type="term" value="P:kinetochore assembly"/>
    <property type="evidence" value="ECO:0007669"/>
    <property type="project" value="InterPro"/>
</dbReference>
<keyword evidence="2" id="KW-0227">DNA damage</keyword>
<dbReference type="AlphaFoldDB" id="A0AAD2CCJ8"/>
<dbReference type="Proteomes" id="UP001295423">
    <property type="component" value="Unassembled WGS sequence"/>
</dbReference>
<proteinExistence type="inferred from homology"/>
<dbReference type="InterPro" id="IPR018552">
    <property type="entry name" value="CENP-X"/>
</dbReference>
<evidence type="ECO:0000313" key="6">
    <source>
        <dbReference type="Proteomes" id="UP001295423"/>
    </source>
</evidence>
<accession>A0AAD2CCJ8</accession>
<evidence type="ECO:0000313" key="5">
    <source>
        <dbReference type="EMBL" id="CAJ1929122.1"/>
    </source>
</evidence>
<comment type="caution">
    <text evidence="5">The sequence shown here is derived from an EMBL/GenBank/DDBJ whole genome shotgun (WGS) entry which is preliminary data.</text>
</comment>